<accession>A0AC34PWI5</accession>
<proteinExistence type="predicted"/>
<sequence length="247" mass="28012">MVSVELKRCFDSATLFFASHANKIPRHILLQFYGLYKVATEGPMPSGFTTIFTTNPKKRAWRQYGNLTVQEAMRRYIDLLDELKIGWSITNYQDFQRSSNRPSQLARSSSPEVLLPLDHFIRAVRLGDEREVIRLLDSDITLLRSTDSTGGTPLHWAADANQAGMIELFVRSRLDVDAKDHHGQTPLHIAATCEHLRAVRELLYYGASLDIMDEDNETPRDLLCAAPELKLCMELYALEDGRSITGN</sequence>
<protein>
    <submittedName>
        <fullName evidence="2">Acyl-CoA-binding domain-containing protein 6</fullName>
    </submittedName>
</protein>
<dbReference type="Proteomes" id="UP000887576">
    <property type="component" value="Unplaced"/>
</dbReference>
<name>A0AC34PWI5_9BILA</name>
<dbReference type="WBParaSite" id="JU765_v2.g10663.t1">
    <property type="protein sequence ID" value="JU765_v2.g10663.t1"/>
    <property type="gene ID" value="JU765_v2.g10663"/>
</dbReference>
<reference evidence="2" key="1">
    <citation type="submission" date="2022-11" db="UniProtKB">
        <authorList>
            <consortium name="WormBaseParasite"/>
        </authorList>
    </citation>
    <scope>IDENTIFICATION</scope>
</reference>
<evidence type="ECO:0000313" key="2">
    <source>
        <dbReference type="WBParaSite" id="JU765_v2.g10663.t1"/>
    </source>
</evidence>
<evidence type="ECO:0000313" key="1">
    <source>
        <dbReference type="Proteomes" id="UP000887576"/>
    </source>
</evidence>
<organism evidence="1 2">
    <name type="scientific">Panagrolaimus sp. JU765</name>
    <dbReference type="NCBI Taxonomy" id="591449"/>
    <lineage>
        <taxon>Eukaryota</taxon>
        <taxon>Metazoa</taxon>
        <taxon>Ecdysozoa</taxon>
        <taxon>Nematoda</taxon>
        <taxon>Chromadorea</taxon>
        <taxon>Rhabditida</taxon>
        <taxon>Tylenchina</taxon>
        <taxon>Panagrolaimomorpha</taxon>
        <taxon>Panagrolaimoidea</taxon>
        <taxon>Panagrolaimidae</taxon>
        <taxon>Panagrolaimus</taxon>
    </lineage>
</organism>